<keyword evidence="2" id="KW-0472">Membrane</keyword>
<evidence type="ECO:0008006" key="5">
    <source>
        <dbReference type="Google" id="ProtNLM"/>
    </source>
</evidence>
<evidence type="ECO:0000256" key="2">
    <source>
        <dbReference type="SAM" id="Phobius"/>
    </source>
</evidence>
<reference evidence="3 4" key="1">
    <citation type="submission" date="2021-03" db="EMBL/GenBank/DDBJ databases">
        <title>Genomic Encyclopedia of Type Strains, Phase IV (KMG-IV): sequencing the most valuable type-strain genomes for metagenomic binning, comparative biology and taxonomic classification.</title>
        <authorList>
            <person name="Goeker M."/>
        </authorList>
    </citation>
    <scope>NUCLEOTIDE SEQUENCE [LARGE SCALE GENOMIC DNA]</scope>
    <source>
        <strain evidence="3 4">DSM 13372</strain>
    </source>
</reference>
<protein>
    <recommendedName>
        <fullName evidence="5">Transmembrane protein</fullName>
    </recommendedName>
</protein>
<feature type="region of interest" description="Disordered" evidence="1">
    <location>
        <begin position="82"/>
        <end position="110"/>
    </location>
</feature>
<evidence type="ECO:0000313" key="3">
    <source>
        <dbReference type="EMBL" id="MBP2234071.1"/>
    </source>
</evidence>
<evidence type="ECO:0000313" key="4">
    <source>
        <dbReference type="Proteomes" id="UP000730739"/>
    </source>
</evidence>
<dbReference type="EMBL" id="JAGILA010000001">
    <property type="protein sequence ID" value="MBP2234071.1"/>
    <property type="molecule type" value="Genomic_DNA"/>
</dbReference>
<keyword evidence="2" id="KW-0812">Transmembrane</keyword>
<evidence type="ECO:0000256" key="1">
    <source>
        <dbReference type="SAM" id="MobiDB-lite"/>
    </source>
</evidence>
<comment type="caution">
    <text evidence="3">The sequence shown here is derived from an EMBL/GenBank/DDBJ whole genome shotgun (WGS) entry which is preliminary data.</text>
</comment>
<feature type="transmembrane region" description="Helical" evidence="2">
    <location>
        <begin position="20"/>
        <end position="40"/>
    </location>
</feature>
<name>A0ABS4QV75_9HYPH</name>
<gene>
    <name evidence="3" type="ORF">J2Z31_000561</name>
</gene>
<feature type="compositionally biased region" description="Basic residues" evidence="1">
    <location>
        <begin position="101"/>
        <end position="110"/>
    </location>
</feature>
<dbReference type="Proteomes" id="UP000730739">
    <property type="component" value="Unassembled WGS sequence"/>
</dbReference>
<feature type="transmembrane region" description="Helical" evidence="2">
    <location>
        <begin position="46"/>
        <end position="66"/>
    </location>
</feature>
<keyword evidence="4" id="KW-1185">Reference proteome</keyword>
<organism evidence="3 4">
    <name type="scientific">Sinorhizobium kostiense</name>
    <dbReference type="NCBI Taxonomy" id="76747"/>
    <lineage>
        <taxon>Bacteria</taxon>
        <taxon>Pseudomonadati</taxon>
        <taxon>Pseudomonadota</taxon>
        <taxon>Alphaproteobacteria</taxon>
        <taxon>Hyphomicrobiales</taxon>
        <taxon>Rhizobiaceae</taxon>
        <taxon>Sinorhizobium/Ensifer group</taxon>
        <taxon>Sinorhizobium</taxon>
    </lineage>
</organism>
<sequence>MVFSFTERKGRVSDFAFRLLTSPFTFGVYIAFAVAIAFLASAQTGIPAYVLVPVCFMAVTLLDPPARLMKVRERRHGPVATRRLRRLSAANNNRPGELAKRGTRARDRRR</sequence>
<proteinExistence type="predicted"/>
<accession>A0ABS4QV75</accession>
<keyword evidence="2" id="KW-1133">Transmembrane helix</keyword>